<keyword evidence="3" id="KW-0963">Cytoplasm</keyword>
<dbReference type="PANTHER" id="PTHR34981">
    <property type="entry name" value="CELL DIVISION PROTEIN ZAPA"/>
    <property type="match status" value="1"/>
</dbReference>
<organism evidence="11 12">
    <name type="scientific">Alkaliphilus pronyensis</name>
    <dbReference type="NCBI Taxonomy" id="1482732"/>
    <lineage>
        <taxon>Bacteria</taxon>
        <taxon>Bacillati</taxon>
        <taxon>Bacillota</taxon>
        <taxon>Clostridia</taxon>
        <taxon>Peptostreptococcales</taxon>
        <taxon>Natronincolaceae</taxon>
        <taxon>Alkaliphilus</taxon>
    </lineage>
</organism>
<accession>A0A6I0F5X4</accession>
<comment type="caution">
    <text evidence="11">The sequence shown here is derived from an EMBL/GenBank/DDBJ whole genome shotgun (WGS) entry which is preliminary data.</text>
</comment>
<dbReference type="GO" id="GO:0043093">
    <property type="term" value="P:FtsZ-dependent cytokinesis"/>
    <property type="evidence" value="ECO:0007669"/>
    <property type="project" value="TreeGrafter"/>
</dbReference>
<comment type="subcellular location">
    <subcellularLocation>
        <location evidence="1">Cytoplasm</location>
    </subcellularLocation>
</comment>
<evidence type="ECO:0000256" key="9">
    <source>
        <dbReference type="ARBA" id="ARBA00033158"/>
    </source>
</evidence>
<dbReference type="PANTHER" id="PTHR34981:SF1">
    <property type="entry name" value="CELL DIVISION PROTEIN ZAPA"/>
    <property type="match status" value="1"/>
</dbReference>
<dbReference type="Proteomes" id="UP000432715">
    <property type="component" value="Unassembled WGS sequence"/>
</dbReference>
<evidence type="ECO:0000256" key="8">
    <source>
        <dbReference type="ARBA" id="ARBA00026068"/>
    </source>
</evidence>
<dbReference type="InterPro" id="IPR053712">
    <property type="entry name" value="Bac_CellDiv_Activator"/>
</dbReference>
<dbReference type="GO" id="GO:0005829">
    <property type="term" value="C:cytosol"/>
    <property type="evidence" value="ECO:0007669"/>
    <property type="project" value="TreeGrafter"/>
</dbReference>
<protein>
    <recommendedName>
        <fullName evidence="2">Cell division protein ZapA</fullName>
    </recommendedName>
    <alternativeName>
        <fullName evidence="9">Z ring-associated protein ZapA</fullName>
    </alternativeName>
</protein>
<evidence type="ECO:0000256" key="2">
    <source>
        <dbReference type="ARBA" id="ARBA00015195"/>
    </source>
</evidence>
<dbReference type="GO" id="GO:0000917">
    <property type="term" value="P:division septum assembly"/>
    <property type="evidence" value="ECO:0007669"/>
    <property type="project" value="UniProtKB-KW"/>
</dbReference>
<evidence type="ECO:0000256" key="10">
    <source>
        <dbReference type="SAM" id="Coils"/>
    </source>
</evidence>
<comment type="function">
    <text evidence="7">Activator of cell division through the inhibition of FtsZ GTPase activity, therefore promoting FtsZ assembly into bundles of protofilaments necessary for the formation of the division Z ring. It is recruited early at mid-cell but it is not essential for cell division.</text>
</comment>
<name>A0A6I0F5X4_9FIRM</name>
<evidence type="ECO:0000256" key="5">
    <source>
        <dbReference type="ARBA" id="ARBA00023210"/>
    </source>
</evidence>
<evidence type="ECO:0000256" key="6">
    <source>
        <dbReference type="ARBA" id="ARBA00023306"/>
    </source>
</evidence>
<dbReference type="EMBL" id="WBZC01000019">
    <property type="protein sequence ID" value="KAB3535419.1"/>
    <property type="molecule type" value="Genomic_DNA"/>
</dbReference>
<dbReference type="AlphaFoldDB" id="A0A6I0F5X4"/>
<evidence type="ECO:0000313" key="12">
    <source>
        <dbReference type="Proteomes" id="UP000432715"/>
    </source>
</evidence>
<evidence type="ECO:0000256" key="3">
    <source>
        <dbReference type="ARBA" id="ARBA00022490"/>
    </source>
</evidence>
<dbReference type="Gene3D" id="6.10.250.790">
    <property type="match status" value="1"/>
</dbReference>
<evidence type="ECO:0000256" key="4">
    <source>
        <dbReference type="ARBA" id="ARBA00022618"/>
    </source>
</evidence>
<evidence type="ECO:0000256" key="7">
    <source>
        <dbReference type="ARBA" id="ARBA00024910"/>
    </source>
</evidence>
<dbReference type="OrthoDB" id="1711036at2"/>
<evidence type="ECO:0000256" key="1">
    <source>
        <dbReference type="ARBA" id="ARBA00004496"/>
    </source>
</evidence>
<dbReference type="Pfam" id="PF05164">
    <property type="entry name" value="ZapA"/>
    <property type="match status" value="1"/>
</dbReference>
<sequence length="183" mass="21451">MEVKNKVLIKINGQEYPIVGAEPKEYLLKVGSFVDDRMEEIAGTNKRLSTSMIAVLTSINIADQYLKQKDELEHLQQQYTVPLNKLEKMKTELEAAEKRLKETEYHNQQQQQQLLVLKEYKEKKEKETALLRDTLKEKEKDLQKAEEIINDLQNKLFENQLKLVEARKQLDAYVEGSDKGHYK</sequence>
<dbReference type="GO" id="GO:0000921">
    <property type="term" value="P:septin ring assembly"/>
    <property type="evidence" value="ECO:0007669"/>
    <property type="project" value="TreeGrafter"/>
</dbReference>
<dbReference type="InterPro" id="IPR036192">
    <property type="entry name" value="Cell_div_ZapA-like_sf"/>
</dbReference>
<dbReference type="GO" id="GO:0032153">
    <property type="term" value="C:cell division site"/>
    <property type="evidence" value="ECO:0007669"/>
    <property type="project" value="TreeGrafter"/>
</dbReference>
<dbReference type="InterPro" id="IPR007838">
    <property type="entry name" value="Cell_div_ZapA-like"/>
</dbReference>
<dbReference type="GO" id="GO:0030428">
    <property type="term" value="C:cell septum"/>
    <property type="evidence" value="ECO:0007669"/>
    <property type="project" value="TreeGrafter"/>
</dbReference>
<dbReference type="SUPFAM" id="SSF102829">
    <property type="entry name" value="Cell division protein ZapA-like"/>
    <property type="match status" value="1"/>
</dbReference>
<reference evidence="11 12" key="1">
    <citation type="submission" date="2019-10" db="EMBL/GenBank/DDBJ databases">
        <title>Alkaliphilus serpentinus sp. nov. and Alkaliphilus pronyensis sp. nov., two novel anaerobic alkaliphilic species isolated from the serpentinized-hosted hydrothermal field of the Prony Bay (New Caledonia).</title>
        <authorList>
            <person name="Postec A."/>
        </authorList>
    </citation>
    <scope>NUCLEOTIDE SEQUENCE [LARGE SCALE GENOMIC DNA]</scope>
    <source>
        <strain evidence="11 12">LacV</strain>
    </source>
</reference>
<keyword evidence="6" id="KW-0131">Cell cycle</keyword>
<gene>
    <name evidence="11" type="ORF">F8154_06455</name>
</gene>
<keyword evidence="10" id="KW-0175">Coiled coil</keyword>
<evidence type="ECO:0000313" key="11">
    <source>
        <dbReference type="EMBL" id="KAB3535419.1"/>
    </source>
</evidence>
<keyword evidence="12" id="KW-1185">Reference proteome</keyword>
<keyword evidence="4 11" id="KW-0132">Cell division</keyword>
<keyword evidence="5" id="KW-0717">Septation</keyword>
<comment type="subunit">
    <text evidence="8">Homodimer. Interacts with FtsZ.</text>
</comment>
<feature type="coiled-coil region" evidence="10">
    <location>
        <begin position="83"/>
        <end position="169"/>
    </location>
</feature>
<proteinExistence type="predicted"/>